<reference evidence="2" key="1">
    <citation type="submission" date="2023-05" db="EMBL/GenBank/DDBJ databases">
        <authorList>
            <person name="Stuckert A."/>
        </authorList>
    </citation>
    <scope>NUCLEOTIDE SEQUENCE</scope>
</reference>
<keyword evidence="3" id="KW-1185">Reference proteome</keyword>
<feature type="non-terminal residue" evidence="2">
    <location>
        <position position="51"/>
    </location>
</feature>
<organism evidence="2 3">
    <name type="scientific">Staurois parvus</name>
    <dbReference type="NCBI Taxonomy" id="386267"/>
    <lineage>
        <taxon>Eukaryota</taxon>
        <taxon>Metazoa</taxon>
        <taxon>Chordata</taxon>
        <taxon>Craniata</taxon>
        <taxon>Vertebrata</taxon>
        <taxon>Euteleostomi</taxon>
        <taxon>Amphibia</taxon>
        <taxon>Batrachia</taxon>
        <taxon>Anura</taxon>
        <taxon>Neobatrachia</taxon>
        <taxon>Ranoidea</taxon>
        <taxon>Ranidae</taxon>
        <taxon>Staurois</taxon>
    </lineage>
</organism>
<feature type="compositionally biased region" description="Basic and acidic residues" evidence="1">
    <location>
        <begin position="1"/>
        <end position="11"/>
    </location>
</feature>
<accession>A0ABN9GLM5</accession>
<comment type="caution">
    <text evidence="2">The sequence shown here is derived from an EMBL/GenBank/DDBJ whole genome shotgun (WGS) entry which is preliminary data.</text>
</comment>
<dbReference type="EMBL" id="CATNWA010018605">
    <property type="protein sequence ID" value="CAI9608446.1"/>
    <property type="molecule type" value="Genomic_DNA"/>
</dbReference>
<dbReference type="Proteomes" id="UP001162483">
    <property type="component" value="Unassembled WGS sequence"/>
</dbReference>
<evidence type="ECO:0000313" key="2">
    <source>
        <dbReference type="EMBL" id="CAI9608446.1"/>
    </source>
</evidence>
<evidence type="ECO:0000313" key="3">
    <source>
        <dbReference type="Proteomes" id="UP001162483"/>
    </source>
</evidence>
<gene>
    <name evidence="2" type="ORF">SPARVUS_LOCUS14106364</name>
</gene>
<name>A0ABN9GLM5_9NEOB</name>
<evidence type="ECO:0000256" key="1">
    <source>
        <dbReference type="SAM" id="MobiDB-lite"/>
    </source>
</evidence>
<feature type="compositionally biased region" description="Basic and acidic residues" evidence="1">
    <location>
        <begin position="42"/>
        <end position="51"/>
    </location>
</feature>
<proteinExistence type="predicted"/>
<protein>
    <submittedName>
        <fullName evidence="2">Uncharacterized protein</fullName>
    </submittedName>
</protein>
<feature type="region of interest" description="Disordered" evidence="1">
    <location>
        <begin position="1"/>
        <end position="51"/>
    </location>
</feature>
<sequence>MQVPERARCEEDGGPSRMVTDRGPVGGQVTRRISRVSQSAEWSDKPGVRNR</sequence>